<feature type="transmembrane region" description="Helical" evidence="7">
    <location>
        <begin position="217"/>
        <end position="240"/>
    </location>
</feature>
<dbReference type="VEuPathDB" id="TriTrypDB:TcCL_NonESM05487"/>
<evidence type="ECO:0000256" key="1">
    <source>
        <dbReference type="ARBA" id="ARBA00004141"/>
    </source>
</evidence>
<gene>
    <name evidence="9" type="ORF">C4B63_151g35</name>
</gene>
<comment type="domain">
    <text evidence="7">The DHHC domain is required for palmitoyltransferase activity.</text>
</comment>
<keyword evidence="3 7" id="KW-0812">Transmembrane</keyword>
<evidence type="ECO:0000256" key="7">
    <source>
        <dbReference type="RuleBase" id="RU079119"/>
    </source>
</evidence>
<dbReference type="VEuPathDB" id="TriTrypDB:C4B63_151g35"/>
<comment type="catalytic activity">
    <reaction evidence="7">
        <text>L-cysteinyl-[protein] + hexadecanoyl-CoA = S-hexadecanoyl-L-cysteinyl-[protein] + CoA</text>
        <dbReference type="Rhea" id="RHEA:36683"/>
        <dbReference type="Rhea" id="RHEA-COMP:10131"/>
        <dbReference type="Rhea" id="RHEA-COMP:11032"/>
        <dbReference type="ChEBI" id="CHEBI:29950"/>
        <dbReference type="ChEBI" id="CHEBI:57287"/>
        <dbReference type="ChEBI" id="CHEBI:57379"/>
        <dbReference type="ChEBI" id="CHEBI:74151"/>
        <dbReference type="EC" id="2.3.1.225"/>
    </reaction>
</comment>
<comment type="similarity">
    <text evidence="7">Belongs to the DHHC palmitoyltransferase family.</text>
</comment>
<dbReference type="InterPro" id="IPR039859">
    <property type="entry name" value="PFA4/ZDH16/20/ERF2-like"/>
</dbReference>
<keyword evidence="9" id="KW-0479">Metal-binding</keyword>
<dbReference type="VEuPathDB" id="TriTrypDB:TcCLB.511897.19"/>
<dbReference type="GO" id="GO:0008270">
    <property type="term" value="F:zinc ion binding"/>
    <property type="evidence" value="ECO:0007669"/>
    <property type="project" value="UniProtKB-KW"/>
</dbReference>
<evidence type="ECO:0000256" key="5">
    <source>
        <dbReference type="ARBA" id="ARBA00023136"/>
    </source>
</evidence>
<dbReference type="VEuPathDB" id="TriTrypDB:BCY84_21313"/>
<dbReference type="GO" id="GO:0005794">
    <property type="term" value="C:Golgi apparatus"/>
    <property type="evidence" value="ECO:0007669"/>
    <property type="project" value="TreeGrafter"/>
</dbReference>
<keyword evidence="6 7" id="KW-0012">Acyltransferase</keyword>
<dbReference type="EMBL" id="PRFA01000151">
    <property type="protein sequence ID" value="PWU85613.1"/>
    <property type="molecule type" value="Genomic_DNA"/>
</dbReference>
<dbReference type="PANTHER" id="PTHR22883">
    <property type="entry name" value="ZINC FINGER DHHC DOMAIN CONTAINING PROTEIN"/>
    <property type="match status" value="1"/>
</dbReference>
<comment type="caution">
    <text evidence="9">The sequence shown here is derived from an EMBL/GenBank/DDBJ whole genome shotgun (WGS) entry which is preliminary data.</text>
</comment>
<evidence type="ECO:0000256" key="6">
    <source>
        <dbReference type="ARBA" id="ARBA00023315"/>
    </source>
</evidence>
<name>A0A2V2UTL8_TRYCR</name>
<feature type="transmembrane region" description="Helical" evidence="7">
    <location>
        <begin position="20"/>
        <end position="42"/>
    </location>
</feature>
<dbReference type="VEuPathDB" id="TriTrypDB:TcG_07362"/>
<dbReference type="VEuPathDB" id="TriTrypDB:TcBrA4_0011070"/>
<accession>A0A2V2UTL8</accession>
<dbReference type="AlphaFoldDB" id="A0A2V2UTL8"/>
<proteinExistence type="inferred from homology"/>
<dbReference type="VEuPathDB" id="TriTrypDB:ECC02_004122"/>
<dbReference type="VEuPathDB" id="TriTrypDB:TcYC6_0083990"/>
<feature type="transmembrane region" description="Helical" evidence="7">
    <location>
        <begin position="63"/>
        <end position="81"/>
    </location>
</feature>
<evidence type="ECO:0000313" key="9">
    <source>
        <dbReference type="EMBL" id="PWU85613.1"/>
    </source>
</evidence>
<evidence type="ECO:0000259" key="8">
    <source>
        <dbReference type="Pfam" id="PF01529"/>
    </source>
</evidence>
<dbReference type="VEuPathDB" id="TriTrypDB:TcCLB.511075.24"/>
<feature type="transmembrane region" description="Helical" evidence="7">
    <location>
        <begin position="119"/>
        <end position="143"/>
    </location>
</feature>
<dbReference type="VEuPathDB" id="TriTrypDB:Tc_MARK_110"/>
<dbReference type="Proteomes" id="UP000246121">
    <property type="component" value="Unassembled WGS sequence"/>
</dbReference>
<reference evidence="9 10" key="1">
    <citation type="journal article" date="2018" name="Microb. Genom.">
        <title>Expanding an expanded genome: long-read sequencing of Trypanosoma cruzi.</title>
        <authorList>
            <person name="Berna L."/>
            <person name="Rodriguez M."/>
            <person name="Chiribao M.L."/>
            <person name="Parodi-Talice A."/>
            <person name="Pita S."/>
            <person name="Rijo G."/>
            <person name="Alvarez-Valin F."/>
            <person name="Robello C."/>
        </authorList>
    </citation>
    <scope>NUCLEOTIDE SEQUENCE [LARGE SCALE GENOMIC DNA]</scope>
    <source>
        <strain evidence="9 10">Dm28c</strain>
    </source>
</reference>
<dbReference type="GO" id="GO:0005783">
    <property type="term" value="C:endoplasmic reticulum"/>
    <property type="evidence" value="ECO:0007669"/>
    <property type="project" value="TreeGrafter"/>
</dbReference>
<feature type="transmembrane region" description="Helical" evidence="7">
    <location>
        <begin position="189"/>
        <end position="211"/>
    </location>
</feature>
<dbReference type="EC" id="2.3.1.225" evidence="7"/>
<dbReference type="GO" id="GO:0019706">
    <property type="term" value="F:protein-cysteine S-palmitoyltransferase activity"/>
    <property type="evidence" value="ECO:0007669"/>
    <property type="project" value="UniProtKB-EC"/>
</dbReference>
<dbReference type="OrthoDB" id="331948at2759"/>
<dbReference type="InterPro" id="IPR001594">
    <property type="entry name" value="Palmitoyltrfase_DHHC"/>
</dbReference>
<evidence type="ECO:0000256" key="4">
    <source>
        <dbReference type="ARBA" id="ARBA00022989"/>
    </source>
</evidence>
<dbReference type="GO" id="GO:0006612">
    <property type="term" value="P:protein targeting to membrane"/>
    <property type="evidence" value="ECO:0007669"/>
    <property type="project" value="TreeGrafter"/>
</dbReference>
<protein>
    <recommendedName>
        <fullName evidence="7">Palmitoyltransferase</fullName>
        <ecNumber evidence="7">2.3.1.225</ecNumber>
    </recommendedName>
</protein>
<keyword evidence="9" id="KW-0862">Zinc</keyword>
<dbReference type="GO" id="GO:0016020">
    <property type="term" value="C:membrane"/>
    <property type="evidence" value="ECO:0007669"/>
    <property type="project" value="UniProtKB-SubCell"/>
</dbReference>
<sequence>MGKIFEMEVLQEGLFSWTAVYMAVTFPAFFMGLNFIFGDCFLNEVFDNNQYAGSGSGKGYHWRLERMLIVFVFGLFVWQYHTYMFQARKDYVEFCNPPVYLWHYFVWLIWRKGSFPFGLLWDCSLDDICFLVLWSLQLILYFYSVTSVPQVGKKTSNSSFCRKCRAYVEGMDHHCLIIGNCVGSKNRRLFLCLLAVCALNMFFLLLMRGAWAYAEGGVFILLGLLLVICVTVVSSCLLLFQFCLLRKDKTTLLFFKEERQLHQGFWRTLVDLIR</sequence>
<comment type="subcellular location">
    <subcellularLocation>
        <location evidence="1">Membrane</location>
        <topology evidence="1">Multi-pass membrane protein</topology>
    </subcellularLocation>
</comment>
<feature type="domain" description="Palmitoyltransferase DHHC" evidence="8">
    <location>
        <begin position="154"/>
        <end position="256"/>
    </location>
</feature>
<keyword evidence="4 7" id="KW-1133">Transmembrane helix</keyword>
<organism evidence="9 10">
    <name type="scientific">Trypanosoma cruzi</name>
    <dbReference type="NCBI Taxonomy" id="5693"/>
    <lineage>
        <taxon>Eukaryota</taxon>
        <taxon>Discoba</taxon>
        <taxon>Euglenozoa</taxon>
        <taxon>Kinetoplastea</taxon>
        <taxon>Metakinetoplastina</taxon>
        <taxon>Trypanosomatida</taxon>
        <taxon>Trypanosomatidae</taxon>
        <taxon>Trypanosoma</taxon>
        <taxon>Schizotrypanum</taxon>
    </lineage>
</organism>
<keyword evidence="9" id="KW-0863">Zinc-finger</keyword>
<keyword evidence="5 7" id="KW-0472">Membrane</keyword>
<dbReference type="VEuPathDB" id="TriTrypDB:C3747_42g162"/>
<keyword evidence="2 7" id="KW-0808">Transferase</keyword>
<evidence type="ECO:0000256" key="2">
    <source>
        <dbReference type="ARBA" id="ARBA00022679"/>
    </source>
</evidence>
<evidence type="ECO:0000313" key="10">
    <source>
        <dbReference type="Proteomes" id="UP000246121"/>
    </source>
</evidence>
<dbReference type="VEuPathDB" id="TriTrypDB:TCSYLVIO_001285"/>
<dbReference type="PROSITE" id="PS50216">
    <property type="entry name" value="DHHC"/>
    <property type="match status" value="1"/>
</dbReference>
<evidence type="ECO:0000256" key="3">
    <source>
        <dbReference type="ARBA" id="ARBA00022692"/>
    </source>
</evidence>
<dbReference type="Pfam" id="PF01529">
    <property type="entry name" value="DHHC"/>
    <property type="match status" value="1"/>
</dbReference>